<dbReference type="GO" id="GO:0000155">
    <property type="term" value="F:phosphorelay sensor kinase activity"/>
    <property type="evidence" value="ECO:0007669"/>
    <property type="project" value="InterPro"/>
</dbReference>
<evidence type="ECO:0000256" key="3">
    <source>
        <dbReference type="ARBA" id="ARBA00012438"/>
    </source>
</evidence>
<dbReference type="CDD" id="cd00082">
    <property type="entry name" value="HisKA"/>
    <property type="match status" value="1"/>
</dbReference>
<evidence type="ECO:0000256" key="4">
    <source>
        <dbReference type="ARBA" id="ARBA00022553"/>
    </source>
</evidence>
<keyword evidence="7" id="KW-0418">Kinase</keyword>
<comment type="catalytic activity">
    <reaction evidence="1">
        <text>ATP + protein L-histidine = ADP + protein N-phospho-L-histidine.</text>
        <dbReference type="EC" id="2.7.13.3"/>
    </reaction>
</comment>
<dbReference type="RefSeq" id="WP_265590979.1">
    <property type="nucleotide sequence ID" value="NZ_BQKC01000001.1"/>
</dbReference>
<dbReference type="InterPro" id="IPR005467">
    <property type="entry name" value="His_kinase_dom"/>
</dbReference>
<evidence type="ECO:0000256" key="5">
    <source>
        <dbReference type="ARBA" id="ARBA00022679"/>
    </source>
</evidence>
<feature type="domain" description="Histidine kinase" evidence="10">
    <location>
        <begin position="166"/>
        <end position="368"/>
    </location>
</feature>
<dbReference type="Gene3D" id="1.10.287.130">
    <property type="match status" value="1"/>
</dbReference>
<protein>
    <recommendedName>
        <fullName evidence="3">histidine kinase</fullName>
        <ecNumber evidence="3">2.7.13.3</ecNumber>
    </recommendedName>
</protein>
<comment type="subcellular location">
    <subcellularLocation>
        <location evidence="2">Cell membrane</location>
    </subcellularLocation>
</comment>
<dbReference type="InterPro" id="IPR003661">
    <property type="entry name" value="HisK_dim/P_dom"/>
</dbReference>
<evidence type="ECO:0000256" key="9">
    <source>
        <dbReference type="SAM" id="Phobius"/>
    </source>
</evidence>
<reference evidence="11" key="1">
    <citation type="journal article" date="2022" name="Int. J. Syst. Evol. Microbiol.">
        <title>Granulimonas faecalis gen. nov., sp. nov., and Leptogranulimonas caecicola gen. nov., sp. nov., novel lactate-producing Atopobiaceae bacteria isolated from mouse intestines, and an emended description of the family Atopobiaceae.</title>
        <authorList>
            <person name="Morinaga K."/>
            <person name="Kusada H."/>
            <person name="Sakamoto S."/>
            <person name="Murakami T."/>
            <person name="Toyoda A."/>
            <person name="Mori H."/>
            <person name="Meng X.Y."/>
            <person name="Takashino M."/>
            <person name="Murotomi K."/>
            <person name="Tamaki H."/>
        </authorList>
    </citation>
    <scope>NUCLEOTIDE SEQUENCE</scope>
    <source>
        <strain evidence="11">OPF53</strain>
    </source>
</reference>
<dbReference type="AlphaFoldDB" id="A0AAV5B2Z7"/>
<dbReference type="SMART" id="SM00387">
    <property type="entry name" value="HATPase_c"/>
    <property type="match status" value="1"/>
</dbReference>
<dbReference type="Gene3D" id="3.30.565.10">
    <property type="entry name" value="Histidine kinase-like ATPase, C-terminal domain"/>
    <property type="match status" value="1"/>
</dbReference>
<dbReference type="Pfam" id="PF02518">
    <property type="entry name" value="HATPase_c"/>
    <property type="match status" value="1"/>
</dbReference>
<dbReference type="PROSITE" id="PS50109">
    <property type="entry name" value="HIS_KIN"/>
    <property type="match status" value="1"/>
</dbReference>
<dbReference type="InterPro" id="IPR036097">
    <property type="entry name" value="HisK_dim/P_sf"/>
</dbReference>
<dbReference type="GO" id="GO:0005886">
    <property type="term" value="C:plasma membrane"/>
    <property type="evidence" value="ECO:0007669"/>
    <property type="project" value="UniProtKB-SubCell"/>
</dbReference>
<dbReference type="PANTHER" id="PTHR45436:SF5">
    <property type="entry name" value="SENSOR HISTIDINE KINASE TRCS"/>
    <property type="match status" value="1"/>
</dbReference>
<evidence type="ECO:0000259" key="10">
    <source>
        <dbReference type="PROSITE" id="PS50109"/>
    </source>
</evidence>
<dbReference type="SUPFAM" id="SSF47384">
    <property type="entry name" value="Homodimeric domain of signal transducing histidine kinase"/>
    <property type="match status" value="1"/>
</dbReference>
<keyword evidence="9" id="KW-0472">Membrane</keyword>
<dbReference type="Proteomes" id="UP001055025">
    <property type="component" value="Unassembled WGS sequence"/>
</dbReference>
<organism evidence="11 12">
    <name type="scientific">Granulimonas faecalis</name>
    <dbReference type="NCBI Taxonomy" id="2894155"/>
    <lineage>
        <taxon>Bacteria</taxon>
        <taxon>Bacillati</taxon>
        <taxon>Actinomycetota</taxon>
        <taxon>Coriobacteriia</taxon>
        <taxon>Coriobacteriales</taxon>
        <taxon>Kribbibacteriaceae</taxon>
        <taxon>Granulimonas</taxon>
    </lineage>
</organism>
<comment type="caution">
    <text evidence="11">The sequence shown here is derived from an EMBL/GenBank/DDBJ whole genome shotgun (WGS) entry which is preliminary data.</text>
</comment>
<dbReference type="EMBL" id="BQKC01000001">
    <property type="protein sequence ID" value="GJM55955.1"/>
    <property type="molecule type" value="Genomic_DNA"/>
</dbReference>
<dbReference type="InterPro" id="IPR036890">
    <property type="entry name" value="HATPase_C_sf"/>
</dbReference>
<evidence type="ECO:0000256" key="2">
    <source>
        <dbReference type="ARBA" id="ARBA00004236"/>
    </source>
</evidence>
<feature type="transmembrane region" description="Helical" evidence="9">
    <location>
        <begin position="114"/>
        <end position="137"/>
    </location>
</feature>
<keyword evidence="12" id="KW-1185">Reference proteome</keyword>
<dbReference type="InterPro" id="IPR003594">
    <property type="entry name" value="HATPase_dom"/>
</dbReference>
<evidence type="ECO:0000256" key="8">
    <source>
        <dbReference type="ARBA" id="ARBA00022989"/>
    </source>
</evidence>
<sequence>MAEAGRDAVERLRHQLAVTIVGELLAVAAAFLIGLSILCATGAQSLSSPENGWWQIRELPASSPQAGSAARPWEDGLRHRLTDEGFAADPRPQLIRTGGELLIYRTSPAGGVRYVLVTGPCAALALVCGGTFIALTVTATGRFSRKVAAVGALEARRLRAESYFGDAAHELKAPLMAIGGWSAAARRGLVTTDDAYASIGREAGRMAALVDQIMGLARADAGRLKPHPHRADLRELLYDAERSLVPTATDKGVDLVLHGPQPVVCSFDLDLTYAAVLNMLTNAIRHGEGTVRLGCSAADGKARLWAVNDGAPISEEDLAVVFERFGKGKGGSTGIGMALALRYATAQGFSLSVRPVPRGTLALLEIPL</sequence>
<dbReference type="Pfam" id="PF00512">
    <property type="entry name" value="HisKA"/>
    <property type="match status" value="1"/>
</dbReference>
<dbReference type="InterPro" id="IPR050428">
    <property type="entry name" value="TCS_sensor_his_kinase"/>
</dbReference>
<dbReference type="PANTHER" id="PTHR45436">
    <property type="entry name" value="SENSOR HISTIDINE KINASE YKOH"/>
    <property type="match status" value="1"/>
</dbReference>
<dbReference type="EC" id="2.7.13.3" evidence="3"/>
<name>A0AAV5B2Z7_9ACTN</name>
<feature type="transmembrane region" description="Helical" evidence="9">
    <location>
        <begin position="16"/>
        <end position="43"/>
    </location>
</feature>
<keyword evidence="6 9" id="KW-0812">Transmembrane</keyword>
<keyword evidence="5" id="KW-0808">Transferase</keyword>
<evidence type="ECO:0000256" key="1">
    <source>
        <dbReference type="ARBA" id="ARBA00000085"/>
    </source>
</evidence>
<accession>A0AAV5B2Z7</accession>
<evidence type="ECO:0000256" key="6">
    <source>
        <dbReference type="ARBA" id="ARBA00022692"/>
    </source>
</evidence>
<keyword evidence="8 9" id="KW-1133">Transmembrane helix</keyword>
<evidence type="ECO:0000313" key="11">
    <source>
        <dbReference type="EMBL" id="GJM55955.1"/>
    </source>
</evidence>
<gene>
    <name evidence="11" type="ORF">ATOP_16100</name>
</gene>
<dbReference type="SMART" id="SM00388">
    <property type="entry name" value="HisKA"/>
    <property type="match status" value="1"/>
</dbReference>
<proteinExistence type="predicted"/>
<keyword evidence="4" id="KW-0597">Phosphoprotein</keyword>
<dbReference type="SUPFAM" id="SSF55874">
    <property type="entry name" value="ATPase domain of HSP90 chaperone/DNA topoisomerase II/histidine kinase"/>
    <property type="match status" value="1"/>
</dbReference>
<evidence type="ECO:0000256" key="7">
    <source>
        <dbReference type="ARBA" id="ARBA00022777"/>
    </source>
</evidence>
<evidence type="ECO:0000313" key="12">
    <source>
        <dbReference type="Proteomes" id="UP001055025"/>
    </source>
</evidence>